<organism evidence="2 3">
    <name type="scientific">Acidisarcina polymorpha</name>
    <dbReference type="NCBI Taxonomy" id="2211140"/>
    <lineage>
        <taxon>Bacteria</taxon>
        <taxon>Pseudomonadati</taxon>
        <taxon>Acidobacteriota</taxon>
        <taxon>Terriglobia</taxon>
        <taxon>Terriglobales</taxon>
        <taxon>Acidobacteriaceae</taxon>
        <taxon>Acidisarcina</taxon>
    </lineage>
</organism>
<reference evidence="2 3" key="1">
    <citation type="journal article" date="2018" name="Front. Microbiol.">
        <title>Hydrolytic Capabilities as a Key to Environmental Success: Chitinolytic and Cellulolytic Acidobacteria From Acidic Sub-arctic Soils and Boreal Peatlands.</title>
        <authorList>
            <person name="Belova S.E."/>
            <person name="Ravin N.V."/>
            <person name="Pankratov T.A."/>
            <person name="Rakitin A.L."/>
            <person name="Ivanova A.A."/>
            <person name="Beletsky A.V."/>
            <person name="Mardanov A.V."/>
            <person name="Sinninghe Damste J.S."/>
            <person name="Dedysh S.N."/>
        </authorList>
    </citation>
    <scope>NUCLEOTIDE SEQUENCE [LARGE SCALE GENOMIC DNA]</scope>
    <source>
        <strain evidence="2 3">SBC82</strain>
    </source>
</reference>
<dbReference type="OrthoDB" id="122654at2"/>
<evidence type="ECO:0000313" key="3">
    <source>
        <dbReference type="Proteomes" id="UP000253606"/>
    </source>
</evidence>
<sequence length="124" mass="13410">MSQKRLSRCTRIALLTSIGLIVMGCHSHFVDTTIDNQGPSAIHLVEVDYPSASFGVGNLAANSQFHYRFKIQGSGALKIEFTDSHGQVHNVDGPELNQGQEGRLIIAVGPEGKVSWQPKLSAPQ</sequence>
<proteinExistence type="predicted"/>
<evidence type="ECO:0000256" key="1">
    <source>
        <dbReference type="SAM" id="SignalP"/>
    </source>
</evidence>
<dbReference type="EMBL" id="CP030840">
    <property type="protein sequence ID" value="AXC14685.1"/>
    <property type="molecule type" value="Genomic_DNA"/>
</dbReference>
<dbReference type="RefSeq" id="WP_114209410.1">
    <property type="nucleotide sequence ID" value="NZ_CP030840.1"/>
</dbReference>
<protein>
    <submittedName>
        <fullName evidence="2">Uncharacterized protein</fullName>
    </submittedName>
</protein>
<dbReference type="Proteomes" id="UP000253606">
    <property type="component" value="Chromosome"/>
</dbReference>
<gene>
    <name evidence="2" type="ORF">ACPOL_5437</name>
</gene>
<name>A0A2Z5G7P3_9BACT</name>
<keyword evidence="3" id="KW-1185">Reference proteome</keyword>
<keyword evidence="1" id="KW-0732">Signal</keyword>
<dbReference type="PROSITE" id="PS51257">
    <property type="entry name" value="PROKAR_LIPOPROTEIN"/>
    <property type="match status" value="1"/>
</dbReference>
<dbReference type="AlphaFoldDB" id="A0A2Z5G7P3"/>
<accession>A0A2Z5G7P3</accession>
<feature type="signal peptide" evidence="1">
    <location>
        <begin position="1"/>
        <end position="27"/>
    </location>
</feature>
<dbReference type="KEGG" id="abas:ACPOL_5437"/>
<evidence type="ECO:0000313" key="2">
    <source>
        <dbReference type="EMBL" id="AXC14685.1"/>
    </source>
</evidence>
<feature type="chain" id="PRO_5016451122" evidence="1">
    <location>
        <begin position="28"/>
        <end position="124"/>
    </location>
</feature>